<evidence type="ECO:0000256" key="1">
    <source>
        <dbReference type="SAM" id="MobiDB-lite"/>
    </source>
</evidence>
<evidence type="ECO:0000313" key="2">
    <source>
        <dbReference type="EMBL" id="CAD6190079.1"/>
    </source>
</evidence>
<accession>A0A8S1H2V9</accession>
<feature type="region of interest" description="Disordered" evidence="1">
    <location>
        <begin position="1"/>
        <end position="23"/>
    </location>
</feature>
<reference evidence="2" key="1">
    <citation type="submission" date="2020-10" db="EMBL/GenBank/DDBJ databases">
        <authorList>
            <person name="Kikuchi T."/>
        </authorList>
    </citation>
    <scope>NUCLEOTIDE SEQUENCE</scope>
    <source>
        <strain evidence="2">NKZ352</strain>
    </source>
</reference>
<dbReference type="AlphaFoldDB" id="A0A8S1H2V9"/>
<organism evidence="2 3">
    <name type="scientific">Caenorhabditis auriculariae</name>
    <dbReference type="NCBI Taxonomy" id="2777116"/>
    <lineage>
        <taxon>Eukaryota</taxon>
        <taxon>Metazoa</taxon>
        <taxon>Ecdysozoa</taxon>
        <taxon>Nematoda</taxon>
        <taxon>Chromadorea</taxon>
        <taxon>Rhabditida</taxon>
        <taxon>Rhabditina</taxon>
        <taxon>Rhabditomorpha</taxon>
        <taxon>Rhabditoidea</taxon>
        <taxon>Rhabditidae</taxon>
        <taxon>Peloderinae</taxon>
        <taxon>Caenorhabditis</taxon>
    </lineage>
</organism>
<dbReference type="Proteomes" id="UP000835052">
    <property type="component" value="Unassembled WGS sequence"/>
</dbReference>
<keyword evidence="3" id="KW-1185">Reference proteome</keyword>
<proteinExistence type="predicted"/>
<name>A0A8S1H2V9_9PELO</name>
<sequence>MEAMGTGFPSEVEEMRGPPGRNMPALAIRPLRRNEPLHYVSMAYNTTLQKGRHFSTSGFLGLRATIGLVVVIGVFRSINSSVPEAEKRMEDGCPFIFSPDSVVLSLLTS</sequence>
<protein>
    <submittedName>
        <fullName evidence="2">Uncharacterized protein</fullName>
    </submittedName>
</protein>
<gene>
    <name evidence="2" type="ORF">CAUJ_LOCUS5998</name>
</gene>
<comment type="caution">
    <text evidence="2">The sequence shown here is derived from an EMBL/GenBank/DDBJ whole genome shotgun (WGS) entry which is preliminary data.</text>
</comment>
<dbReference type="EMBL" id="CAJGYM010000014">
    <property type="protein sequence ID" value="CAD6190079.1"/>
    <property type="molecule type" value="Genomic_DNA"/>
</dbReference>
<evidence type="ECO:0000313" key="3">
    <source>
        <dbReference type="Proteomes" id="UP000835052"/>
    </source>
</evidence>